<feature type="transmembrane region" description="Helical" evidence="6">
    <location>
        <begin position="167"/>
        <end position="188"/>
    </location>
</feature>
<protein>
    <recommendedName>
        <fullName evidence="9">Transmembrane protein</fullName>
    </recommendedName>
</protein>
<sequence>GRETERQAEAAEASDRPRDDQEQPRPRSGRQQQPSEEQPGGRGFVSTTPTAAAGRTEKNQDQHHSGDSVRNHGMYAMTTSSSTTLGGSVLTAGPTGNGLVDNVKYGNLPPLNPDDLKLPPPPPSAADKVTHHSEAISVSEVWEELKEKVREIVVGSSVSGILQAMRAFNLGVAGCMIALAVCEIIKLVADQSLFKVMSDFFSIIYTICFALLLIGYELRTNALDEMLRDSFGFMYNPYGRCLFLCLISVFPLGLLGMYGVLVSIIGFANAYFNYYVIMKHPSFTRGVPDYVPPAVDSSKSGEKPSENNTVV</sequence>
<proteinExistence type="predicted"/>
<name>A0AAV2YMV7_9STRA</name>
<evidence type="ECO:0000256" key="5">
    <source>
        <dbReference type="SAM" id="MobiDB-lite"/>
    </source>
</evidence>
<feature type="non-terminal residue" evidence="7">
    <location>
        <position position="1"/>
    </location>
</feature>
<comment type="subcellular location">
    <subcellularLocation>
        <location evidence="1">Membrane</location>
        <topology evidence="1">Multi-pass membrane protein</topology>
    </subcellularLocation>
</comment>
<evidence type="ECO:0000313" key="8">
    <source>
        <dbReference type="Proteomes" id="UP001146120"/>
    </source>
</evidence>
<accession>A0AAV2YMV7</accession>
<feature type="region of interest" description="Disordered" evidence="5">
    <location>
        <begin position="1"/>
        <end position="73"/>
    </location>
</feature>
<evidence type="ECO:0000256" key="4">
    <source>
        <dbReference type="ARBA" id="ARBA00023136"/>
    </source>
</evidence>
<feature type="transmembrane region" description="Helical" evidence="6">
    <location>
        <begin position="230"/>
        <end position="250"/>
    </location>
</feature>
<keyword evidence="2 6" id="KW-0812">Transmembrane</keyword>
<evidence type="ECO:0000256" key="1">
    <source>
        <dbReference type="ARBA" id="ARBA00004141"/>
    </source>
</evidence>
<dbReference type="EMBL" id="DAKRPA010000239">
    <property type="protein sequence ID" value="DAZ94663.1"/>
    <property type="molecule type" value="Genomic_DNA"/>
</dbReference>
<evidence type="ECO:0000313" key="7">
    <source>
        <dbReference type="EMBL" id="DAZ94663.1"/>
    </source>
</evidence>
<dbReference type="PANTHER" id="PTHR38894">
    <property type="entry name" value="TRANSMEMBRANE PROTEIN"/>
    <property type="match status" value="1"/>
</dbReference>
<dbReference type="InterPro" id="IPR013714">
    <property type="entry name" value="Golgi_TVP15"/>
</dbReference>
<keyword evidence="3 6" id="KW-1133">Transmembrane helix</keyword>
<evidence type="ECO:0000256" key="3">
    <source>
        <dbReference type="ARBA" id="ARBA00022989"/>
    </source>
</evidence>
<dbReference type="Pfam" id="PF08507">
    <property type="entry name" value="COPI_assoc"/>
    <property type="match status" value="1"/>
</dbReference>
<feature type="compositionally biased region" description="Basic and acidic residues" evidence="5">
    <location>
        <begin position="1"/>
        <end position="25"/>
    </location>
</feature>
<keyword evidence="4 6" id="KW-0472">Membrane</keyword>
<evidence type="ECO:0000256" key="2">
    <source>
        <dbReference type="ARBA" id="ARBA00022692"/>
    </source>
</evidence>
<dbReference type="AlphaFoldDB" id="A0AAV2YMV7"/>
<feature type="compositionally biased region" description="Basic and acidic residues" evidence="5">
    <location>
        <begin position="55"/>
        <end position="70"/>
    </location>
</feature>
<evidence type="ECO:0000256" key="6">
    <source>
        <dbReference type="SAM" id="Phobius"/>
    </source>
</evidence>
<reference evidence="7" key="1">
    <citation type="submission" date="2022-11" db="EMBL/GenBank/DDBJ databases">
        <authorList>
            <person name="Morgan W.R."/>
            <person name="Tartar A."/>
        </authorList>
    </citation>
    <scope>NUCLEOTIDE SEQUENCE</scope>
    <source>
        <strain evidence="7">ARSEF 373</strain>
    </source>
</reference>
<dbReference type="GO" id="GO:0016020">
    <property type="term" value="C:membrane"/>
    <property type="evidence" value="ECO:0007669"/>
    <property type="project" value="UniProtKB-SubCell"/>
</dbReference>
<feature type="transmembrane region" description="Helical" evidence="6">
    <location>
        <begin position="200"/>
        <end position="218"/>
    </location>
</feature>
<keyword evidence="8" id="KW-1185">Reference proteome</keyword>
<reference evidence="7" key="2">
    <citation type="journal article" date="2023" name="Microbiol Resour">
        <title>Decontamination and Annotation of the Draft Genome Sequence of the Oomycete Lagenidium giganteum ARSEF 373.</title>
        <authorList>
            <person name="Morgan W.R."/>
            <person name="Tartar A."/>
        </authorList>
    </citation>
    <scope>NUCLEOTIDE SEQUENCE</scope>
    <source>
        <strain evidence="7">ARSEF 373</strain>
    </source>
</reference>
<organism evidence="7 8">
    <name type="scientific">Lagenidium giganteum</name>
    <dbReference type="NCBI Taxonomy" id="4803"/>
    <lineage>
        <taxon>Eukaryota</taxon>
        <taxon>Sar</taxon>
        <taxon>Stramenopiles</taxon>
        <taxon>Oomycota</taxon>
        <taxon>Peronosporomycetes</taxon>
        <taxon>Pythiales</taxon>
        <taxon>Pythiaceae</taxon>
    </lineage>
</organism>
<feature type="transmembrane region" description="Helical" evidence="6">
    <location>
        <begin position="256"/>
        <end position="276"/>
    </location>
</feature>
<comment type="caution">
    <text evidence="7">The sequence shown here is derived from an EMBL/GenBank/DDBJ whole genome shotgun (WGS) entry which is preliminary data.</text>
</comment>
<gene>
    <name evidence="7" type="ORF">N0F65_000943</name>
</gene>
<evidence type="ECO:0008006" key="9">
    <source>
        <dbReference type="Google" id="ProtNLM"/>
    </source>
</evidence>
<dbReference type="PANTHER" id="PTHR38894:SF1">
    <property type="entry name" value="TRANSMEMBRANE PROTEIN"/>
    <property type="match status" value="1"/>
</dbReference>
<dbReference type="Proteomes" id="UP001146120">
    <property type="component" value="Unassembled WGS sequence"/>
</dbReference>